<keyword evidence="1" id="KW-1133">Transmembrane helix</keyword>
<keyword evidence="1" id="KW-0472">Membrane</keyword>
<name>A0ABR7IJK8_9FIRM</name>
<feature type="transmembrane region" description="Helical" evidence="1">
    <location>
        <begin position="54"/>
        <end position="70"/>
    </location>
</feature>
<dbReference type="Proteomes" id="UP000649826">
    <property type="component" value="Unassembled WGS sequence"/>
</dbReference>
<dbReference type="Pfam" id="PF07456">
    <property type="entry name" value="Hpre_diP_synt_I"/>
    <property type="match status" value="1"/>
</dbReference>
<dbReference type="InterPro" id="IPR014535">
    <property type="entry name" value="Hpre_diP_synt_I"/>
</dbReference>
<keyword evidence="1" id="KW-0812">Transmembrane</keyword>
<dbReference type="RefSeq" id="WP_186995165.1">
    <property type="nucleotide sequence ID" value="NZ_JACOQG010000018.1"/>
</dbReference>
<evidence type="ECO:0000313" key="3">
    <source>
        <dbReference type="Proteomes" id="UP000649826"/>
    </source>
</evidence>
<feature type="transmembrane region" description="Helical" evidence="1">
    <location>
        <begin position="129"/>
        <end position="150"/>
    </location>
</feature>
<comment type="caution">
    <text evidence="2">The sequence shown here is derived from an EMBL/GenBank/DDBJ whole genome shotgun (WGS) entry which is preliminary data.</text>
</comment>
<proteinExistence type="predicted"/>
<reference evidence="2 3" key="1">
    <citation type="submission" date="2020-08" db="EMBL/GenBank/DDBJ databases">
        <title>Genome public.</title>
        <authorList>
            <person name="Liu C."/>
            <person name="Sun Q."/>
        </authorList>
    </citation>
    <scope>NUCLEOTIDE SEQUENCE [LARGE SCALE GENOMIC DNA]</scope>
    <source>
        <strain evidence="2 3">M29</strain>
    </source>
</reference>
<dbReference type="Gene3D" id="1.10.1760.20">
    <property type="match status" value="1"/>
</dbReference>
<evidence type="ECO:0000256" key="1">
    <source>
        <dbReference type="SAM" id="Phobius"/>
    </source>
</evidence>
<dbReference type="EMBL" id="JACOQG010000018">
    <property type="protein sequence ID" value="MBC5780209.1"/>
    <property type="molecule type" value="Genomic_DNA"/>
</dbReference>
<gene>
    <name evidence="2" type="ORF">H8Z82_11215</name>
</gene>
<accession>A0ABR7IJK8</accession>
<sequence>MKQKTAYLGLFSAVAIILGYVESLIPVFAGIPGIKLGLANLGVLFILKKYSFKEAALVSLVRILVIGFMFGNLFSILYSLAGATLSMTVMTLMLKKTSFSLIGVSVAGGVSHNIGQLIIAMLIVNNASVFVYAPALLVAGVAAGVVIGGLTAELCKRVQLPGI</sequence>
<organism evidence="2 3">
    <name type="scientific">Blautia difficilis</name>
    <dbReference type="NCBI Taxonomy" id="2763027"/>
    <lineage>
        <taxon>Bacteria</taxon>
        <taxon>Bacillati</taxon>
        <taxon>Bacillota</taxon>
        <taxon>Clostridia</taxon>
        <taxon>Lachnospirales</taxon>
        <taxon>Lachnospiraceae</taxon>
        <taxon>Blautia</taxon>
    </lineage>
</organism>
<keyword evidence="3" id="KW-1185">Reference proteome</keyword>
<dbReference type="PIRSF" id="PIRSF027391">
    <property type="entry name" value="Hpre_diP_synt_I"/>
    <property type="match status" value="1"/>
</dbReference>
<dbReference type="InterPro" id="IPR010898">
    <property type="entry name" value="Hpre_diP_synth_I"/>
</dbReference>
<evidence type="ECO:0000313" key="2">
    <source>
        <dbReference type="EMBL" id="MBC5780209.1"/>
    </source>
</evidence>
<protein>
    <submittedName>
        <fullName evidence="2">Gx transporter family protein</fullName>
    </submittedName>
</protein>
<feature type="transmembrane region" description="Helical" evidence="1">
    <location>
        <begin position="101"/>
        <end position="123"/>
    </location>
</feature>
<feature type="transmembrane region" description="Helical" evidence="1">
    <location>
        <begin position="5"/>
        <end position="21"/>
    </location>
</feature>